<dbReference type="Proteomes" id="UP000552836">
    <property type="component" value="Unassembled WGS sequence"/>
</dbReference>
<dbReference type="AlphaFoldDB" id="A0A846LQU4"/>
<reference evidence="1 2" key="1">
    <citation type="submission" date="2020-02" db="EMBL/GenBank/DDBJ databases">
        <title>Sequencing the genomes of 1000 actinobacteria strains.</title>
        <authorList>
            <person name="Klenk H.-P."/>
        </authorList>
    </citation>
    <scope>NUCLEOTIDE SEQUENCE [LARGE SCALE GENOMIC DNA]</scope>
    <source>
        <strain evidence="1 2">DSM 45201</strain>
    </source>
</reference>
<gene>
    <name evidence="1" type="ORF">FB380_004414</name>
</gene>
<protein>
    <submittedName>
        <fullName evidence="1">Uncharacterized protein</fullName>
    </submittedName>
</protein>
<dbReference type="EMBL" id="JAAMPA010000003">
    <property type="protein sequence ID" value="NIH69916.1"/>
    <property type="molecule type" value="Genomic_DNA"/>
</dbReference>
<organism evidence="1 2">
    <name type="scientific">Modestobacter marinus</name>
    <dbReference type="NCBI Taxonomy" id="477641"/>
    <lineage>
        <taxon>Bacteria</taxon>
        <taxon>Bacillati</taxon>
        <taxon>Actinomycetota</taxon>
        <taxon>Actinomycetes</taxon>
        <taxon>Geodermatophilales</taxon>
        <taxon>Geodermatophilaceae</taxon>
        <taxon>Modestobacter</taxon>
    </lineage>
</organism>
<evidence type="ECO:0000313" key="2">
    <source>
        <dbReference type="Proteomes" id="UP000552836"/>
    </source>
</evidence>
<sequence>MPMPRVVRTTKVVRVPVKVTRTVTIRVKPR</sequence>
<accession>A0A846LQU4</accession>
<evidence type="ECO:0000313" key="1">
    <source>
        <dbReference type="EMBL" id="NIH69916.1"/>
    </source>
</evidence>
<proteinExistence type="predicted"/>
<comment type="caution">
    <text evidence="1">The sequence shown here is derived from an EMBL/GenBank/DDBJ whole genome shotgun (WGS) entry which is preliminary data.</text>
</comment>
<name>A0A846LQU4_9ACTN</name>